<accession>A0A6A6NQW3</accession>
<organism evidence="2 3">
    <name type="scientific">Lineolata rhizophorae</name>
    <dbReference type="NCBI Taxonomy" id="578093"/>
    <lineage>
        <taxon>Eukaryota</taxon>
        <taxon>Fungi</taxon>
        <taxon>Dikarya</taxon>
        <taxon>Ascomycota</taxon>
        <taxon>Pezizomycotina</taxon>
        <taxon>Dothideomycetes</taxon>
        <taxon>Dothideomycetes incertae sedis</taxon>
        <taxon>Lineolatales</taxon>
        <taxon>Lineolataceae</taxon>
        <taxon>Lineolata</taxon>
    </lineage>
</organism>
<keyword evidence="3" id="KW-1185">Reference proteome</keyword>
<protein>
    <submittedName>
        <fullName evidence="2">Uncharacterized protein</fullName>
    </submittedName>
</protein>
<sequence>MSAEEAAAEASERESAQRGGRRDGELEAEREDAEQHLLDEFERMESYERRVKALKEKREALRKAREGRLVEDDEAVEVEDNVTREGDGDILASDKSELDDDEWDEFDSWRFRGR</sequence>
<feature type="region of interest" description="Disordered" evidence="1">
    <location>
        <begin position="1"/>
        <end position="39"/>
    </location>
</feature>
<feature type="compositionally biased region" description="Basic and acidic residues" evidence="1">
    <location>
        <begin position="10"/>
        <end position="39"/>
    </location>
</feature>
<reference evidence="2" key="1">
    <citation type="journal article" date="2020" name="Stud. Mycol.">
        <title>101 Dothideomycetes genomes: a test case for predicting lifestyles and emergence of pathogens.</title>
        <authorList>
            <person name="Haridas S."/>
            <person name="Albert R."/>
            <person name="Binder M."/>
            <person name="Bloem J."/>
            <person name="Labutti K."/>
            <person name="Salamov A."/>
            <person name="Andreopoulos B."/>
            <person name="Baker S."/>
            <person name="Barry K."/>
            <person name="Bills G."/>
            <person name="Bluhm B."/>
            <person name="Cannon C."/>
            <person name="Castanera R."/>
            <person name="Culley D."/>
            <person name="Daum C."/>
            <person name="Ezra D."/>
            <person name="Gonzalez J."/>
            <person name="Henrissat B."/>
            <person name="Kuo A."/>
            <person name="Liang C."/>
            <person name="Lipzen A."/>
            <person name="Lutzoni F."/>
            <person name="Magnuson J."/>
            <person name="Mondo S."/>
            <person name="Nolan M."/>
            <person name="Ohm R."/>
            <person name="Pangilinan J."/>
            <person name="Park H.-J."/>
            <person name="Ramirez L."/>
            <person name="Alfaro M."/>
            <person name="Sun H."/>
            <person name="Tritt A."/>
            <person name="Yoshinaga Y."/>
            <person name="Zwiers L.-H."/>
            <person name="Turgeon B."/>
            <person name="Goodwin S."/>
            <person name="Spatafora J."/>
            <person name="Crous P."/>
            <person name="Grigoriev I."/>
        </authorList>
    </citation>
    <scope>NUCLEOTIDE SEQUENCE</scope>
    <source>
        <strain evidence="2">ATCC 16933</strain>
    </source>
</reference>
<evidence type="ECO:0000313" key="2">
    <source>
        <dbReference type="EMBL" id="KAF2453703.1"/>
    </source>
</evidence>
<evidence type="ECO:0000313" key="3">
    <source>
        <dbReference type="Proteomes" id="UP000799766"/>
    </source>
</evidence>
<name>A0A6A6NQW3_9PEZI</name>
<feature type="compositionally biased region" description="Basic and acidic residues" evidence="1">
    <location>
        <begin position="81"/>
        <end position="96"/>
    </location>
</feature>
<dbReference type="EMBL" id="MU001695">
    <property type="protein sequence ID" value="KAF2453703.1"/>
    <property type="molecule type" value="Genomic_DNA"/>
</dbReference>
<dbReference type="Proteomes" id="UP000799766">
    <property type="component" value="Unassembled WGS sequence"/>
</dbReference>
<feature type="region of interest" description="Disordered" evidence="1">
    <location>
        <begin position="79"/>
        <end position="101"/>
    </location>
</feature>
<evidence type="ECO:0000256" key="1">
    <source>
        <dbReference type="SAM" id="MobiDB-lite"/>
    </source>
</evidence>
<gene>
    <name evidence="2" type="ORF">BDY21DRAFT_354797</name>
</gene>
<dbReference type="OrthoDB" id="77607at2759"/>
<proteinExistence type="predicted"/>
<dbReference type="AlphaFoldDB" id="A0A6A6NQW3"/>